<dbReference type="InterPro" id="IPR029068">
    <property type="entry name" value="Glyas_Bleomycin-R_OHBP_Dase"/>
</dbReference>
<accession>A0A1K1M6U4</accession>
<dbReference type="STRING" id="1004.SAMN05661012_00414"/>
<dbReference type="AlphaFoldDB" id="A0A1K1M6U4"/>
<feature type="domain" description="PhnB-like" evidence="1">
    <location>
        <begin position="5"/>
        <end position="134"/>
    </location>
</feature>
<evidence type="ECO:0000313" key="4">
    <source>
        <dbReference type="Proteomes" id="UP000183788"/>
    </source>
</evidence>
<dbReference type="InterPro" id="IPR028973">
    <property type="entry name" value="PhnB-like"/>
</dbReference>
<sequence length="139" mass="15124">MATLNPYLNFNDTCEAAFGLYKSVFGGEFATFMRFKDVPGDNPPPPEDADKIMHVALPIANNGMLMGSDRPGHMGSTTFGDSVTISISAESEEEAHKLFEGLSAGGSVTMPLGKQFWGALFGMLTDKYGIHWLVSYDYK</sequence>
<proteinExistence type="predicted"/>
<dbReference type="Gene3D" id="3.10.180.10">
    <property type="entry name" value="2,3-Dihydroxybiphenyl 1,2-Dioxygenase, domain 1"/>
    <property type="match status" value="1"/>
</dbReference>
<dbReference type="PANTHER" id="PTHR33990">
    <property type="entry name" value="PROTEIN YJDN-RELATED"/>
    <property type="match status" value="1"/>
</dbReference>
<keyword evidence="5" id="KW-1185">Reference proteome</keyword>
<protein>
    <submittedName>
        <fullName evidence="2">PhnB protein</fullName>
    </submittedName>
    <submittedName>
        <fullName evidence="3">VOC family protein</fullName>
    </submittedName>
</protein>
<reference evidence="2 4" key="1">
    <citation type="submission" date="2016-11" db="EMBL/GenBank/DDBJ databases">
        <authorList>
            <person name="Jaros S."/>
            <person name="Januszkiewicz K."/>
            <person name="Wedrychowicz H."/>
        </authorList>
    </citation>
    <scope>NUCLEOTIDE SEQUENCE [LARGE SCALE GENOMIC DNA]</scope>
    <source>
        <strain evidence="2 4">DSM 784</strain>
    </source>
</reference>
<organism evidence="2 4">
    <name type="scientific">Chitinophaga sancti</name>
    <dbReference type="NCBI Taxonomy" id="1004"/>
    <lineage>
        <taxon>Bacteria</taxon>
        <taxon>Pseudomonadati</taxon>
        <taxon>Bacteroidota</taxon>
        <taxon>Chitinophagia</taxon>
        <taxon>Chitinophagales</taxon>
        <taxon>Chitinophagaceae</taxon>
        <taxon>Chitinophaga</taxon>
    </lineage>
</organism>
<dbReference type="Proteomes" id="UP000183788">
    <property type="component" value="Unassembled WGS sequence"/>
</dbReference>
<dbReference type="OrthoDB" id="9795306at2"/>
<name>A0A1K1M6U4_9BACT</name>
<evidence type="ECO:0000313" key="2">
    <source>
        <dbReference type="EMBL" id="SFW17678.1"/>
    </source>
</evidence>
<evidence type="ECO:0000313" key="3">
    <source>
        <dbReference type="EMBL" id="WQG89716.1"/>
    </source>
</evidence>
<dbReference type="EMBL" id="FPIZ01000001">
    <property type="protein sequence ID" value="SFW17678.1"/>
    <property type="molecule type" value="Genomic_DNA"/>
</dbReference>
<dbReference type="CDD" id="cd06588">
    <property type="entry name" value="PhnB_like"/>
    <property type="match status" value="1"/>
</dbReference>
<evidence type="ECO:0000259" key="1">
    <source>
        <dbReference type="Pfam" id="PF06983"/>
    </source>
</evidence>
<dbReference type="PANTHER" id="PTHR33990:SF1">
    <property type="entry name" value="PROTEIN YJDN"/>
    <property type="match status" value="1"/>
</dbReference>
<dbReference type="EMBL" id="CP140154">
    <property type="protein sequence ID" value="WQG89716.1"/>
    <property type="molecule type" value="Genomic_DNA"/>
</dbReference>
<gene>
    <name evidence="2" type="ORF">SAMN05661012_00414</name>
    <name evidence="3" type="ORF">SR876_32805</name>
</gene>
<reference evidence="3 5" key="2">
    <citation type="submission" date="2023-11" db="EMBL/GenBank/DDBJ databases">
        <title>MicrobeMod: A computational toolkit for identifying prokaryotic methylation and restriction-modification with nanopore sequencing.</title>
        <authorList>
            <person name="Crits-Christoph A."/>
            <person name="Kang S.C."/>
            <person name="Lee H."/>
            <person name="Ostrov N."/>
        </authorList>
    </citation>
    <scope>NUCLEOTIDE SEQUENCE [LARGE SCALE GENOMIC DNA]</scope>
    <source>
        <strain evidence="3 5">ATCC 23090</strain>
    </source>
</reference>
<evidence type="ECO:0000313" key="5">
    <source>
        <dbReference type="Proteomes" id="UP001326715"/>
    </source>
</evidence>
<dbReference type="RefSeq" id="WP_072356938.1">
    <property type="nucleotide sequence ID" value="NZ_CP139972.1"/>
</dbReference>
<dbReference type="Pfam" id="PF06983">
    <property type="entry name" value="3-dmu-9_3-mt"/>
    <property type="match status" value="1"/>
</dbReference>
<dbReference type="SUPFAM" id="SSF54593">
    <property type="entry name" value="Glyoxalase/Bleomycin resistance protein/Dihydroxybiphenyl dioxygenase"/>
    <property type="match status" value="1"/>
</dbReference>
<dbReference type="Proteomes" id="UP001326715">
    <property type="component" value="Chromosome"/>
</dbReference>